<feature type="compositionally biased region" description="Basic and acidic residues" evidence="2">
    <location>
        <begin position="692"/>
        <end position="701"/>
    </location>
</feature>
<evidence type="ECO:0000313" key="4">
    <source>
        <dbReference type="Proteomes" id="UP000616769"/>
    </source>
</evidence>
<protein>
    <submittedName>
        <fullName evidence="3">Uncharacterized protein</fullName>
    </submittedName>
</protein>
<feature type="coiled-coil region" evidence="1">
    <location>
        <begin position="231"/>
        <end position="279"/>
    </location>
</feature>
<feature type="region of interest" description="Disordered" evidence="2">
    <location>
        <begin position="613"/>
        <end position="737"/>
    </location>
</feature>
<organism evidence="3 4">
    <name type="scientific">Sarcoptes scabiei</name>
    <name type="common">Itch mite</name>
    <name type="synonym">Acarus scabiei</name>
    <dbReference type="NCBI Taxonomy" id="52283"/>
    <lineage>
        <taxon>Eukaryota</taxon>
        <taxon>Metazoa</taxon>
        <taxon>Ecdysozoa</taxon>
        <taxon>Arthropoda</taxon>
        <taxon>Chelicerata</taxon>
        <taxon>Arachnida</taxon>
        <taxon>Acari</taxon>
        <taxon>Acariformes</taxon>
        <taxon>Sarcoptiformes</taxon>
        <taxon>Astigmata</taxon>
        <taxon>Psoroptidia</taxon>
        <taxon>Sarcoptoidea</taxon>
        <taxon>Sarcoptidae</taxon>
        <taxon>Sarcoptinae</taxon>
        <taxon>Sarcoptes</taxon>
    </lineage>
</organism>
<dbReference type="PROSITE" id="PS50157">
    <property type="entry name" value="ZINC_FINGER_C2H2_2"/>
    <property type="match status" value="1"/>
</dbReference>
<feature type="compositionally biased region" description="Low complexity" evidence="2">
    <location>
        <begin position="728"/>
        <end position="737"/>
    </location>
</feature>
<feature type="compositionally biased region" description="Basic and acidic residues" evidence="2">
    <location>
        <begin position="449"/>
        <end position="462"/>
    </location>
</feature>
<keyword evidence="1" id="KW-0175">Coiled coil</keyword>
<feature type="compositionally biased region" description="Low complexity" evidence="2">
    <location>
        <begin position="554"/>
        <end position="565"/>
    </location>
</feature>
<dbReference type="OrthoDB" id="6510627at2759"/>
<dbReference type="InterPro" id="IPR013087">
    <property type="entry name" value="Znf_C2H2_type"/>
</dbReference>
<dbReference type="Proteomes" id="UP000616769">
    <property type="component" value="Unassembled WGS sequence"/>
</dbReference>
<dbReference type="AlphaFoldDB" id="A0A131ZTE5"/>
<sequence>MNRLDLNELDRQLIDCTSNNNKTSISYKQLYDIARSIISIDFDRSQSKSNTEEDHDDSDQEEFVKTLTKILQLCQTIIDFLLADIHRLEIEHKTISNQNNLYIENLKLKKLLQLQQRAIVYRRSKMANSMNVYEHHHHSESFESNADEDSLNNLKDLPYDLANKFECIYCLKRFNDADILKRHLQTKHLSNNEDSSVSISSSIASNLSFVQQLYSQYCKEQMQKISSSNSKSKDATTIRNLKNEIEQLNEKLSKTEIQLEQEKLERKNFESNLRKDFQEQLKSIQDKFESISINKIKKNEIDLSKNDGSLNKIKQNSEIKIYDESVKYRQESRAKHLDSSETSETIEDSRFDNQKKIPSQNEYSSDSKNLNEGMECDVVKIPLLTIYSIRSTDSIRSNLTNSIEGNEANENLELKNNLRSELISELNLKRRKKQKQRLKESNRIVSESKQSDDYEKQQRYKENIGTGLDTNRTSNIEIKNEILNSVESKIENFLKDKQKFFNKNILDEEDIKEKTNEIIDRKANKSRENLEIEESKNTANDLSEIEDENREFDSNINTNTTSIETTDSKINNQEDSKIKSKILKSILKNQKSTNENAAKRRITFSNEVTEFQISPLNSDDESNDRYYSSDRSQQKTSDLLGDDIGSSDSDQNHSNERVFVMDDNSSEIEIKSASVIDVRSDSSSDSSDEEQDHGRIEKTSIDDDTSIRSNRFENETKMIPIPAKRHNISGNSNTINSSAQISKLDQRHQNDRTSMNSKVQELKELIEKKLQNPIKDGLNYRIQSAMNSKEKNGTLSNSSISKHLPLLDSYDLYEF</sequence>
<feature type="region of interest" description="Disordered" evidence="2">
    <location>
        <begin position="530"/>
        <end position="572"/>
    </location>
</feature>
<feature type="region of interest" description="Disordered" evidence="2">
    <location>
        <begin position="332"/>
        <end position="370"/>
    </location>
</feature>
<dbReference type="EMBL" id="JXLN01000764">
    <property type="protein sequence ID" value="KPM00416.1"/>
    <property type="molecule type" value="Genomic_DNA"/>
</dbReference>
<proteinExistence type="predicted"/>
<feature type="region of interest" description="Disordered" evidence="2">
    <location>
        <begin position="432"/>
        <end position="467"/>
    </location>
</feature>
<feature type="compositionally biased region" description="Low complexity" evidence="2">
    <location>
        <begin position="637"/>
        <end position="649"/>
    </location>
</feature>
<comment type="caution">
    <text evidence="3">The sequence shown here is derived from an EMBL/GenBank/DDBJ whole genome shotgun (WGS) entry which is preliminary data.</text>
</comment>
<reference evidence="3 4" key="1">
    <citation type="journal article" date="2015" name="Parasit. Vectors">
        <title>Draft genome of the scabies mite.</title>
        <authorList>
            <person name="Rider S.D.Jr."/>
            <person name="Morgan M.S."/>
            <person name="Arlian L.G."/>
        </authorList>
    </citation>
    <scope>NUCLEOTIDE SEQUENCE [LARGE SCALE GENOMIC DNA]</scope>
    <source>
        <strain evidence="3">Arlian Lab</strain>
    </source>
</reference>
<feature type="compositionally biased region" description="Basic and acidic residues" evidence="2">
    <location>
        <begin position="650"/>
        <end position="660"/>
    </location>
</feature>
<evidence type="ECO:0000256" key="1">
    <source>
        <dbReference type="SAM" id="Coils"/>
    </source>
</evidence>
<evidence type="ECO:0000256" key="2">
    <source>
        <dbReference type="SAM" id="MobiDB-lite"/>
    </source>
</evidence>
<evidence type="ECO:0000313" key="3">
    <source>
        <dbReference type="EMBL" id="KPM00416.1"/>
    </source>
</evidence>
<feature type="compositionally biased region" description="Polar residues" evidence="2">
    <location>
        <begin position="356"/>
        <end position="370"/>
    </location>
</feature>
<gene>
    <name evidence="3" type="ORF">QR98_0004390</name>
</gene>
<dbReference type="PROSITE" id="PS00028">
    <property type="entry name" value="ZINC_FINGER_C2H2_1"/>
    <property type="match status" value="1"/>
</dbReference>
<accession>A0A131ZTE5</accession>
<dbReference type="VEuPathDB" id="VectorBase:SSCA010029"/>
<name>A0A131ZTE5_SARSC</name>